<dbReference type="OrthoDB" id="3932667at2759"/>
<proteinExistence type="predicted"/>
<evidence type="ECO:0000313" key="2">
    <source>
        <dbReference type="Proteomes" id="UP000265663"/>
    </source>
</evidence>
<dbReference type="Proteomes" id="UP000265663">
    <property type="component" value="Unassembled WGS sequence"/>
</dbReference>
<accession>A0A3M7M658</accession>
<sequence length="626" mass="70691">MPRHFKVAFYAPADIYGRLVTDRVACSLKTRILRKAPEDPHATAERDLYRRQFVHTLSSAYRKFKTFSQKDAENMAHKFVALAQKLESSKAVGFLFGVESGVETIEATIENDLGKGAYTSASSTTKSLHEELLHPLLIALLSFQLGGPVNAAFTTHEHEWRLPVVSLTEDDLHTVFPSDSISQVGQPSTGLPTVYSEGDTGNLFDGLRLTRVWEQRDGKAVGPSGNHSVFMTGDVIPQPLVGLGAHDQDARSSPITILYDSSSVALYYDCQDPDAIRRAVTLDFHLNTLTDDMLRLLATPSLETSPELLTLSKLVTEFPILNYTYYFLSLLFTSESLTAMFTKLATITVPSRLTPSDNSQELRKRRFQTYKEDNWAHLPRDVKLMKSDICLKDTYYHFSSFMCAIVQKARRDVHLLIGMDLFPQDPIAENMECARKFIRDMPEVTISTRLSIYAKVFTATSFGSEDLISTRDMWWLSNKLESYCLEFTAFGFVGGPLQPSSIAALISALGDAIDCDKEVDIADEPWIEEVDLEIYRTRCLYFFWCVDLMARFLEERVMGPFMIDVETAETKAQHAQKVVHQMAYRLLRNWAAWAVFVDTLPKGGFHVRQHCKGQPCIIIPSRRPHA</sequence>
<name>A0A3M7M658_9PLEO</name>
<reference evidence="1 2" key="1">
    <citation type="journal article" date="2014" name="PLoS ONE">
        <title>De novo Genome Assembly of the Fungal Plant Pathogen Pyrenophora semeniperda.</title>
        <authorList>
            <person name="Soliai M.M."/>
            <person name="Meyer S.E."/>
            <person name="Udall J.A."/>
            <person name="Elzinga D.E."/>
            <person name="Hermansen R.A."/>
            <person name="Bodily P.M."/>
            <person name="Hart A.A."/>
            <person name="Coleman C.E."/>
        </authorList>
    </citation>
    <scope>NUCLEOTIDE SEQUENCE [LARGE SCALE GENOMIC DNA]</scope>
    <source>
        <strain evidence="1 2">CCB06</strain>
        <tissue evidence="1">Mycelium</tissue>
    </source>
</reference>
<dbReference type="AlphaFoldDB" id="A0A3M7M658"/>
<dbReference type="EMBL" id="KE747823">
    <property type="protein sequence ID" value="RMZ69894.1"/>
    <property type="molecule type" value="Genomic_DNA"/>
</dbReference>
<organism evidence="1 2">
    <name type="scientific">Pyrenophora seminiperda CCB06</name>
    <dbReference type="NCBI Taxonomy" id="1302712"/>
    <lineage>
        <taxon>Eukaryota</taxon>
        <taxon>Fungi</taxon>
        <taxon>Dikarya</taxon>
        <taxon>Ascomycota</taxon>
        <taxon>Pezizomycotina</taxon>
        <taxon>Dothideomycetes</taxon>
        <taxon>Pleosporomycetidae</taxon>
        <taxon>Pleosporales</taxon>
        <taxon>Pleosporineae</taxon>
        <taxon>Pleosporaceae</taxon>
        <taxon>Pyrenophora</taxon>
    </lineage>
</organism>
<keyword evidence="2" id="KW-1185">Reference proteome</keyword>
<protein>
    <submittedName>
        <fullName evidence="1">Uncharacterized protein</fullName>
    </submittedName>
</protein>
<gene>
    <name evidence="1" type="ORF">GMOD_00008829</name>
</gene>
<evidence type="ECO:0000313" key="1">
    <source>
        <dbReference type="EMBL" id="RMZ69894.1"/>
    </source>
</evidence>